<evidence type="ECO:0000259" key="15">
    <source>
        <dbReference type="Pfam" id="PF00137"/>
    </source>
</evidence>
<organism evidence="16 17">
    <name type="scientific">Candidatus Uhrbacteria bacterium RIFCSPLOWO2_01_FULL_47_24</name>
    <dbReference type="NCBI Taxonomy" id="1802401"/>
    <lineage>
        <taxon>Bacteria</taxon>
        <taxon>Candidatus Uhriibacteriota</taxon>
    </lineage>
</organism>
<feature type="transmembrane region" description="Helical" evidence="14">
    <location>
        <begin position="20"/>
        <end position="41"/>
    </location>
</feature>
<dbReference type="GO" id="GO:0046933">
    <property type="term" value="F:proton-transporting ATP synthase activity, rotational mechanism"/>
    <property type="evidence" value="ECO:0007669"/>
    <property type="project" value="UniProtKB-UniRule"/>
</dbReference>
<evidence type="ECO:0000313" key="17">
    <source>
        <dbReference type="Proteomes" id="UP000176897"/>
    </source>
</evidence>
<keyword evidence="6 14" id="KW-0812">Transmembrane</keyword>
<evidence type="ECO:0000256" key="5">
    <source>
        <dbReference type="ARBA" id="ARBA00022547"/>
    </source>
</evidence>
<dbReference type="Pfam" id="PF00137">
    <property type="entry name" value="ATP-synt_C"/>
    <property type="match status" value="1"/>
</dbReference>
<dbReference type="STRING" id="1802401.A3B21_00800"/>
<dbReference type="FunFam" id="1.20.20.10:FF:000002">
    <property type="entry name" value="ATP synthase subunit c"/>
    <property type="match status" value="1"/>
</dbReference>
<feature type="transmembrane region" description="Helical" evidence="14">
    <location>
        <begin position="62"/>
        <end position="83"/>
    </location>
</feature>
<gene>
    <name evidence="14" type="primary">atpE</name>
    <name evidence="16" type="ORF">A3B21_00800</name>
</gene>
<dbReference type="PRINTS" id="PR00124">
    <property type="entry name" value="ATPASEC"/>
</dbReference>
<evidence type="ECO:0000256" key="11">
    <source>
        <dbReference type="ARBA" id="ARBA00023136"/>
    </source>
</evidence>
<dbReference type="InterPro" id="IPR000454">
    <property type="entry name" value="ATP_synth_F0_csu"/>
</dbReference>
<dbReference type="InterPro" id="IPR002379">
    <property type="entry name" value="ATPase_proteolipid_c-like_dom"/>
</dbReference>
<comment type="function">
    <text evidence="14">Key component of the F(0) channel; it plays a direct role in translocation across the membrane. A homomeric c-ring of between 10-14 subunits forms the central stalk rotor element with the F(1) delta and epsilon subunits.</text>
</comment>
<evidence type="ECO:0000256" key="8">
    <source>
        <dbReference type="ARBA" id="ARBA00022989"/>
    </source>
</evidence>
<comment type="function">
    <text evidence="13 14">F(1)F(0) ATP synthase produces ATP from ADP in the presence of a proton or sodium gradient. F-type ATPases consist of two structural domains, F(1) containing the extramembraneous catalytic core and F(0) containing the membrane proton channel, linked together by a central stalk and a peripheral stalk. During catalysis, ATP synthesis in the catalytic domain of F(1) is coupled via a rotary mechanism of the central stalk subunits to proton translocation.</text>
</comment>
<reference evidence="16 17" key="1">
    <citation type="journal article" date="2016" name="Nat. Commun.">
        <title>Thousands of microbial genomes shed light on interconnected biogeochemical processes in an aquifer system.</title>
        <authorList>
            <person name="Anantharaman K."/>
            <person name="Brown C.T."/>
            <person name="Hug L.A."/>
            <person name="Sharon I."/>
            <person name="Castelle C.J."/>
            <person name="Probst A.J."/>
            <person name="Thomas B.C."/>
            <person name="Singh A."/>
            <person name="Wilkins M.J."/>
            <person name="Karaoz U."/>
            <person name="Brodie E.L."/>
            <person name="Williams K.H."/>
            <person name="Hubbard S.S."/>
            <person name="Banfield J.F."/>
        </authorList>
    </citation>
    <scope>NUCLEOTIDE SEQUENCE [LARGE SCALE GENOMIC DNA]</scope>
</reference>
<evidence type="ECO:0000256" key="10">
    <source>
        <dbReference type="ARBA" id="ARBA00023121"/>
    </source>
</evidence>
<dbReference type="InterPro" id="IPR005953">
    <property type="entry name" value="ATP_synth_csu_bac/chlpt"/>
</dbReference>
<dbReference type="SUPFAM" id="SSF81333">
    <property type="entry name" value="F1F0 ATP synthase subunit C"/>
    <property type="match status" value="1"/>
</dbReference>
<dbReference type="InterPro" id="IPR038662">
    <property type="entry name" value="ATP_synth_F0_csu_sf"/>
</dbReference>
<dbReference type="PROSITE" id="PS00605">
    <property type="entry name" value="ATPASE_C"/>
    <property type="match status" value="1"/>
</dbReference>
<keyword evidence="12 14" id="KW-0066">ATP synthesis</keyword>
<evidence type="ECO:0000256" key="14">
    <source>
        <dbReference type="HAMAP-Rule" id="MF_01396"/>
    </source>
</evidence>
<keyword evidence="4 14" id="KW-1003">Cell membrane</keyword>
<evidence type="ECO:0000256" key="9">
    <source>
        <dbReference type="ARBA" id="ARBA00023065"/>
    </source>
</evidence>
<dbReference type="InterPro" id="IPR020537">
    <property type="entry name" value="ATP_synth_F0_csu_DDCD_BS"/>
</dbReference>
<keyword evidence="3 14" id="KW-0813">Transport</keyword>
<keyword evidence="9 14" id="KW-0406">Ion transport</keyword>
<name>A0A1F7UNU3_9BACT</name>
<protein>
    <recommendedName>
        <fullName evidence="14">ATP synthase subunit c</fullName>
    </recommendedName>
    <alternativeName>
        <fullName evidence="14">ATP synthase F(0) sector subunit c</fullName>
    </alternativeName>
    <alternativeName>
        <fullName evidence="14">F-type ATPase subunit c</fullName>
        <shortName evidence="14">F-ATPase subunit c</shortName>
    </alternativeName>
    <alternativeName>
        <fullName evidence="14">Lipid-binding protein</fullName>
    </alternativeName>
</protein>
<evidence type="ECO:0000256" key="4">
    <source>
        <dbReference type="ARBA" id="ARBA00022475"/>
    </source>
</evidence>
<comment type="similarity">
    <text evidence="2 14">Belongs to the ATPase C chain family.</text>
</comment>
<evidence type="ECO:0000256" key="6">
    <source>
        <dbReference type="ARBA" id="ARBA00022692"/>
    </source>
</evidence>
<keyword evidence="8 14" id="KW-1133">Transmembrane helix</keyword>
<evidence type="ECO:0000256" key="3">
    <source>
        <dbReference type="ARBA" id="ARBA00022448"/>
    </source>
</evidence>
<keyword evidence="11 14" id="KW-0472">Membrane</keyword>
<dbReference type="InterPro" id="IPR035921">
    <property type="entry name" value="F/V-ATP_Csub_sf"/>
</dbReference>
<dbReference type="PANTHER" id="PTHR10031:SF0">
    <property type="entry name" value="ATPASE PROTEIN 9"/>
    <property type="match status" value="1"/>
</dbReference>
<dbReference type="HAMAP" id="MF_01396">
    <property type="entry name" value="ATP_synth_c_bact"/>
    <property type="match status" value="1"/>
</dbReference>
<dbReference type="Proteomes" id="UP000176897">
    <property type="component" value="Unassembled WGS sequence"/>
</dbReference>
<evidence type="ECO:0000256" key="13">
    <source>
        <dbReference type="ARBA" id="ARBA00025198"/>
    </source>
</evidence>
<comment type="subcellular location">
    <subcellularLocation>
        <location evidence="1 14">Cell membrane</location>
        <topology evidence="1 14">Multi-pass membrane protein</topology>
    </subcellularLocation>
</comment>
<dbReference type="CDD" id="cd18121">
    <property type="entry name" value="ATP-synt_Fo_c"/>
    <property type="match status" value="1"/>
</dbReference>
<feature type="site" description="Reversibly protonated during proton transport" evidence="14">
    <location>
        <position position="70"/>
    </location>
</feature>
<sequence>MPEQEVAQGLLSNLAAVKSIAAAFAIAIGAIGPALAIGKLAGKAMEAIGRNPEAASKVQTAMILAIAFTEAIAIYALVVALVIKFA</sequence>
<evidence type="ECO:0000256" key="2">
    <source>
        <dbReference type="ARBA" id="ARBA00006704"/>
    </source>
</evidence>
<accession>A0A1F7UNU3</accession>
<keyword evidence="5 14" id="KW-0138">CF(0)</keyword>
<dbReference type="Gene3D" id="1.20.20.10">
    <property type="entry name" value="F1F0 ATP synthase subunit C"/>
    <property type="match status" value="1"/>
</dbReference>
<proteinExistence type="inferred from homology"/>
<comment type="caution">
    <text evidence="16">The sequence shown here is derived from an EMBL/GenBank/DDBJ whole genome shotgun (WGS) entry which is preliminary data.</text>
</comment>
<keyword evidence="7 14" id="KW-0375">Hydrogen ion transport</keyword>
<dbReference type="GO" id="GO:0033177">
    <property type="term" value="C:proton-transporting two-sector ATPase complex, proton-transporting domain"/>
    <property type="evidence" value="ECO:0007669"/>
    <property type="project" value="InterPro"/>
</dbReference>
<dbReference type="GO" id="GO:0005886">
    <property type="term" value="C:plasma membrane"/>
    <property type="evidence" value="ECO:0007669"/>
    <property type="project" value="UniProtKB-SubCell"/>
</dbReference>
<dbReference type="NCBIfam" id="TIGR01260">
    <property type="entry name" value="ATP_synt_c"/>
    <property type="match status" value="1"/>
</dbReference>
<dbReference type="PANTHER" id="PTHR10031">
    <property type="entry name" value="ATP SYNTHASE LIPID-BINDING PROTEIN, MITOCHONDRIAL"/>
    <property type="match status" value="1"/>
</dbReference>
<dbReference type="GO" id="GO:0045259">
    <property type="term" value="C:proton-transporting ATP synthase complex"/>
    <property type="evidence" value="ECO:0007669"/>
    <property type="project" value="UniProtKB-KW"/>
</dbReference>
<evidence type="ECO:0000256" key="7">
    <source>
        <dbReference type="ARBA" id="ARBA00022781"/>
    </source>
</evidence>
<dbReference type="EMBL" id="MGEJ01000021">
    <property type="protein sequence ID" value="OGL79915.1"/>
    <property type="molecule type" value="Genomic_DNA"/>
</dbReference>
<dbReference type="GO" id="GO:0008289">
    <property type="term" value="F:lipid binding"/>
    <property type="evidence" value="ECO:0007669"/>
    <property type="project" value="UniProtKB-KW"/>
</dbReference>
<evidence type="ECO:0000313" key="16">
    <source>
        <dbReference type="EMBL" id="OGL79915.1"/>
    </source>
</evidence>
<evidence type="ECO:0000256" key="1">
    <source>
        <dbReference type="ARBA" id="ARBA00004651"/>
    </source>
</evidence>
<feature type="domain" description="V-ATPase proteolipid subunit C-like" evidence="15">
    <location>
        <begin position="20"/>
        <end position="83"/>
    </location>
</feature>
<keyword evidence="10 14" id="KW-0446">Lipid-binding</keyword>
<evidence type="ECO:0000256" key="12">
    <source>
        <dbReference type="ARBA" id="ARBA00023310"/>
    </source>
</evidence>
<dbReference type="AlphaFoldDB" id="A0A1F7UNU3"/>